<protein>
    <recommendedName>
        <fullName evidence="2">F-box/LRR-repeat protein 15-like leucin rich repeat domain-containing protein</fullName>
    </recommendedName>
</protein>
<evidence type="ECO:0000313" key="4">
    <source>
        <dbReference type="Proteomes" id="UP001162060"/>
    </source>
</evidence>
<evidence type="ECO:0000259" key="2">
    <source>
        <dbReference type="Pfam" id="PF25372"/>
    </source>
</evidence>
<dbReference type="SMART" id="SM00367">
    <property type="entry name" value="LRR_CC"/>
    <property type="match status" value="8"/>
</dbReference>
<comment type="caution">
    <text evidence="3">The sequence shown here is derived from an EMBL/GenBank/DDBJ whole genome shotgun (WGS) entry which is preliminary data.</text>
</comment>
<dbReference type="GO" id="GO:0031146">
    <property type="term" value="P:SCF-dependent proteasomal ubiquitin-dependent protein catabolic process"/>
    <property type="evidence" value="ECO:0007669"/>
    <property type="project" value="TreeGrafter"/>
</dbReference>
<dbReference type="Proteomes" id="UP001162060">
    <property type="component" value="Unassembled WGS sequence"/>
</dbReference>
<gene>
    <name evidence="3" type="ORF">PM001_LOCUS849</name>
</gene>
<sequence>MGAACCHSTRFNDPLLSLSASAMSVEMHHFYTPLTATSLSSPPSLSSSSARQSLANYVSFPFPFVVEPTTTTGTQTGHTNKKLKRKNRRMKTMQKRIKKQKGHETKTVATPYVGEHCRQTTRGTFVPLTLFELSVRHVCAQLVVHQHKTLRAATLPPEVASNVLQWLRRHHILDKSKFHALAPFLLVTWNLADHQEVEDSWFDGIPATTLAQVKSIDVSGCVYLHHVGSEKGRVQLPQLVTASFQGCSSLSTESVQSLTFSTNLTALNLSGCVNVDDESVRALSALRHLRSLQLVGCCKLTDKGVKHLVAIAGLEKLGLGRCGRLTDDAIVGLASSLRALRELDVAHCRLSDRAMQHIGGVNSLEGLVIRGCHDVSDASMGFLAGLTRLKYFDARHCHKIHSIPIEWTQLQVLLLGYTAFAESDTARLQHFTELQQLELRKCHIMKRGFGYVSRLEKLTKLDLSETSLTDAALMKICDRVTNLEVLNISNTRISDNGTSGLARLKKLRTLHLDTPEITNSALADVCFLLHLQRLDLFGANITDDGLMYLVQLRELRELTICGGNVSDRGVKIISGLALLTYLNLSQNRNVTSKSLFRLRSLTSLRCLNLSNTGISAPSLRQLSPLKELQSLSVYGCLLSQKHIDELRDVLPSLKCLRCN</sequence>
<dbReference type="GO" id="GO:0019005">
    <property type="term" value="C:SCF ubiquitin ligase complex"/>
    <property type="evidence" value="ECO:0007669"/>
    <property type="project" value="TreeGrafter"/>
</dbReference>
<dbReference type="InterPro" id="IPR057207">
    <property type="entry name" value="FBXL15_LRR"/>
</dbReference>
<dbReference type="EMBL" id="CAKLBY020000004">
    <property type="protein sequence ID" value="CAK7894646.1"/>
    <property type="molecule type" value="Genomic_DNA"/>
</dbReference>
<feature type="region of interest" description="Disordered" evidence="1">
    <location>
        <begin position="71"/>
        <end position="90"/>
    </location>
</feature>
<feature type="compositionally biased region" description="Basic residues" evidence="1">
    <location>
        <begin position="79"/>
        <end position="90"/>
    </location>
</feature>
<dbReference type="InterPro" id="IPR006553">
    <property type="entry name" value="Leu-rich_rpt_Cys-con_subtyp"/>
</dbReference>
<dbReference type="Gene3D" id="3.80.10.10">
    <property type="entry name" value="Ribonuclease Inhibitor"/>
    <property type="match status" value="3"/>
</dbReference>
<name>A0AAV1SZJ7_9STRA</name>
<proteinExistence type="predicted"/>
<organism evidence="3 4">
    <name type="scientific">Peronospora matthiolae</name>
    <dbReference type="NCBI Taxonomy" id="2874970"/>
    <lineage>
        <taxon>Eukaryota</taxon>
        <taxon>Sar</taxon>
        <taxon>Stramenopiles</taxon>
        <taxon>Oomycota</taxon>
        <taxon>Peronosporomycetes</taxon>
        <taxon>Peronosporales</taxon>
        <taxon>Peronosporaceae</taxon>
        <taxon>Peronospora</taxon>
    </lineage>
</organism>
<dbReference type="SUPFAM" id="SSF52047">
    <property type="entry name" value="RNI-like"/>
    <property type="match status" value="3"/>
</dbReference>
<dbReference type="AlphaFoldDB" id="A0AAV1SZJ7"/>
<dbReference type="SMART" id="SM00368">
    <property type="entry name" value="LRR_RI"/>
    <property type="match status" value="5"/>
</dbReference>
<dbReference type="Pfam" id="PF25372">
    <property type="entry name" value="DUF7885"/>
    <property type="match status" value="1"/>
</dbReference>
<dbReference type="Pfam" id="PF13516">
    <property type="entry name" value="LRR_6"/>
    <property type="match status" value="3"/>
</dbReference>
<accession>A0AAV1SZJ7</accession>
<dbReference type="PANTHER" id="PTHR13318">
    <property type="entry name" value="PARTNER OF PAIRED, ISOFORM B-RELATED"/>
    <property type="match status" value="1"/>
</dbReference>
<evidence type="ECO:0000256" key="1">
    <source>
        <dbReference type="SAM" id="MobiDB-lite"/>
    </source>
</evidence>
<reference evidence="3" key="1">
    <citation type="submission" date="2024-01" db="EMBL/GenBank/DDBJ databases">
        <authorList>
            <person name="Webb A."/>
        </authorList>
    </citation>
    <scope>NUCLEOTIDE SEQUENCE</scope>
    <source>
        <strain evidence="3">Pm1</strain>
    </source>
</reference>
<feature type="domain" description="F-box/LRR-repeat protein 15-like leucin rich repeat" evidence="2">
    <location>
        <begin position="211"/>
        <end position="386"/>
    </location>
</feature>
<dbReference type="InterPro" id="IPR032675">
    <property type="entry name" value="LRR_dom_sf"/>
</dbReference>
<dbReference type="InterPro" id="IPR001611">
    <property type="entry name" value="Leu-rich_rpt"/>
</dbReference>
<evidence type="ECO:0000313" key="3">
    <source>
        <dbReference type="EMBL" id="CAK7894646.1"/>
    </source>
</evidence>